<dbReference type="Gene3D" id="3.10.20.310">
    <property type="entry name" value="membrane protein fhac"/>
    <property type="match status" value="1"/>
</dbReference>
<proteinExistence type="inferred from homology"/>
<protein>
    <recommendedName>
        <fullName evidence="9">Cell division protein FtsQ</fullName>
    </recommendedName>
</protein>
<dbReference type="RefSeq" id="WP_289505269.1">
    <property type="nucleotide sequence ID" value="NZ_CP116805.1"/>
</dbReference>
<dbReference type="InterPro" id="IPR045335">
    <property type="entry name" value="FtsQ_C_sf"/>
</dbReference>
<dbReference type="InterPro" id="IPR005548">
    <property type="entry name" value="Cell_div_FtsQ/DivIB_C"/>
</dbReference>
<evidence type="ECO:0000256" key="4">
    <source>
        <dbReference type="ARBA" id="ARBA00022618"/>
    </source>
</evidence>
<feature type="domain" description="POTRA" evidence="10">
    <location>
        <begin position="45"/>
        <end position="113"/>
    </location>
</feature>
<dbReference type="InterPro" id="IPR034746">
    <property type="entry name" value="POTRA"/>
</dbReference>
<dbReference type="GO" id="GO:0090529">
    <property type="term" value="P:cell septum assembly"/>
    <property type="evidence" value="ECO:0007669"/>
    <property type="project" value="InterPro"/>
</dbReference>
<dbReference type="GO" id="GO:0032153">
    <property type="term" value="C:cell division site"/>
    <property type="evidence" value="ECO:0007669"/>
    <property type="project" value="UniProtKB-UniRule"/>
</dbReference>
<dbReference type="GO" id="GO:0043093">
    <property type="term" value="P:FtsZ-dependent cytokinesis"/>
    <property type="evidence" value="ECO:0007669"/>
    <property type="project" value="UniProtKB-UniRule"/>
</dbReference>
<dbReference type="Gene3D" id="3.40.50.11690">
    <property type="entry name" value="Cell division protein FtsQ/DivIB"/>
    <property type="match status" value="1"/>
</dbReference>
<evidence type="ECO:0000259" key="10">
    <source>
        <dbReference type="PROSITE" id="PS51779"/>
    </source>
</evidence>
<keyword evidence="7 9" id="KW-0472">Membrane</keyword>
<keyword evidence="2 9" id="KW-1003">Cell membrane</keyword>
<keyword evidence="4 9" id="KW-0132">Cell division</keyword>
<dbReference type="AlphaFoldDB" id="A0AAF0BLG5"/>
<comment type="function">
    <text evidence="9">Essential cell division protein.</text>
</comment>
<keyword evidence="5 9" id="KW-0812">Transmembrane</keyword>
<evidence type="ECO:0000256" key="3">
    <source>
        <dbReference type="ARBA" id="ARBA00022519"/>
    </source>
</evidence>
<dbReference type="EMBL" id="CP116805">
    <property type="protein sequence ID" value="WCL55454.1"/>
    <property type="molecule type" value="Genomic_DNA"/>
</dbReference>
<reference evidence="11" key="1">
    <citation type="submission" date="2023-01" db="EMBL/GenBank/DDBJ databases">
        <title>The genome sequence of Kordiimonadaceae bacterium 6D33.</title>
        <authorList>
            <person name="Liu Y."/>
        </authorList>
    </citation>
    <scope>NUCLEOTIDE SEQUENCE</scope>
    <source>
        <strain evidence="11">6D33</strain>
    </source>
</reference>
<name>A0AAF0BLG5_9PROT</name>
<comment type="subcellular location">
    <subcellularLocation>
        <location evidence="9">Cell inner membrane</location>
        <topology evidence="9">Single-pass type II membrane protein</topology>
    </subcellularLocation>
    <subcellularLocation>
        <location evidence="1">Membrane</location>
    </subcellularLocation>
    <text evidence="9">Localizes to the division septum.</text>
</comment>
<evidence type="ECO:0000256" key="9">
    <source>
        <dbReference type="HAMAP-Rule" id="MF_00911"/>
    </source>
</evidence>
<evidence type="ECO:0000313" key="12">
    <source>
        <dbReference type="Proteomes" id="UP001217500"/>
    </source>
</evidence>
<dbReference type="PANTHER" id="PTHR35851">
    <property type="entry name" value="CELL DIVISION PROTEIN FTSQ"/>
    <property type="match status" value="1"/>
</dbReference>
<dbReference type="Proteomes" id="UP001217500">
    <property type="component" value="Chromosome"/>
</dbReference>
<sequence>MTALIRPRRVVNGVFFGLVLAALAYGGIQGWQSGWFVDRSRDAGFVLSDISVEGATRTRQGDVLAALDVDTGMPILAIDLIAMKERLETLPWVKTAVVSRVFPGSLVVKVSERQPFALWQADGKVHLIDAEGIIITSRGLAEFTGLPLIVGAGATRDLPSLVTLLDDAPEFKGMIKSAVRIGGRRWDLVFTNGIRLKLPEDMGSYSARMAWSDFRTLEKQDQLLAREIDVIDMRLHDRMVLRVSPAGKAQMDGRESAT</sequence>
<evidence type="ECO:0000256" key="2">
    <source>
        <dbReference type="ARBA" id="ARBA00022475"/>
    </source>
</evidence>
<evidence type="ECO:0000256" key="8">
    <source>
        <dbReference type="ARBA" id="ARBA00023306"/>
    </source>
</evidence>
<keyword evidence="6 9" id="KW-1133">Transmembrane helix</keyword>
<keyword evidence="3 9" id="KW-0997">Cell inner membrane</keyword>
<keyword evidence="8 9" id="KW-0131">Cell cycle</keyword>
<dbReference type="HAMAP" id="MF_00911">
    <property type="entry name" value="FtsQ_subfam"/>
    <property type="match status" value="1"/>
</dbReference>
<dbReference type="Pfam" id="PF08478">
    <property type="entry name" value="POTRA_1"/>
    <property type="match status" value="1"/>
</dbReference>
<accession>A0AAF0BLG5</accession>
<organism evidence="11 12">
    <name type="scientific">Gimibacter soli</name>
    <dbReference type="NCBI Taxonomy" id="3024400"/>
    <lineage>
        <taxon>Bacteria</taxon>
        <taxon>Pseudomonadati</taxon>
        <taxon>Pseudomonadota</taxon>
        <taxon>Alphaproteobacteria</taxon>
        <taxon>Kordiimonadales</taxon>
        <taxon>Temperatibacteraceae</taxon>
        <taxon>Gimibacter</taxon>
    </lineage>
</organism>
<dbReference type="Pfam" id="PF03799">
    <property type="entry name" value="FtsQ_DivIB_C"/>
    <property type="match status" value="1"/>
</dbReference>
<evidence type="ECO:0000256" key="1">
    <source>
        <dbReference type="ARBA" id="ARBA00004370"/>
    </source>
</evidence>
<dbReference type="InterPro" id="IPR013685">
    <property type="entry name" value="POTRA_FtsQ_type"/>
</dbReference>
<dbReference type="KEGG" id="gso:PH603_06740"/>
<dbReference type="PANTHER" id="PTHR35851:SF1">
    <property type="entry name" value="CELL DIVISION PROTEIN FTSQ"/>
    <property type="match status" value="1"/>
</dbReference>
<dbReference type="InterPro" id="IPR026579">
    <property type="entry name" value="FtsQ"/>
</dbReference>
<dbReference type="PROSITE" id="PS51779">
    <property type="entry name" value="POTRA"/>
    <property type="match status" value="1"/>
</dbReference>
<evidence type="ECO:0000313" key="11">
    <source>
        <dbReference type="EMBL" id="WCL55454.1"/>
    </source>
</evidence>
<gene>
    <name evidence="9" type="primary">ftsQ</name>
    <name evidence="11" type="ORF">PH603_06740</name>
</gene>
<dbReference type="GO" id="GO:0005886">
    <property type="term" value="C:plasma membrane"/>
    <property type="evidence" value="ECO:0007669"/>
    <property type="project" value="UniProtKB-SubCell"/>
</dbReference>
<comment type="similarity">
    <text evidence="9">Belongs to the FtsQ/DivIB family. FtsQ subfamily.</text>
</comment>
<evidence type="ECO:0000256" key="5">
    <source>
        <dbReference type="ARBA" id="ARBA00022692"/>
    </source>
</evidence>
<keyword evidence="12" id="KW-1185">Reference proteome</keyword>
<evidence type="ECO:0000256" key="7">
    <source>
        <dbReference type="ARBA" id="ARBA00023136"/>
    </source>
</evidence>
<evidence type="ECO:0000256" key="6">
    <source>
        <dbReference type="ARBA" id="ARBA00022989"/>
    </source>
</evidence>